<evidence type="ECO:0000313" key="1">
    <source>
        <dbReference type="EMBL" id="KAK7372160.1"/>
    </source>
</evidence>
<reference evidence="1 2" key="1">
    <citation type="submission" date="2024-01" db="EMBL/GenBank/DDBJ databases">
        <title>The genomes of 5 underutilized Papilionoideae crops provide insights into root nodulation and disease resistanc.</title>
        <authorList>
            <person name="Jiang F."/>
        </authorList>
    </citation>
    <scope>NUCLEOTIDE SEQUENCE [LARGE SCALE GENOMIC DNA]</scope>
    <source>
        <strain evidence="1">JINMINGXINNONG_FW02</strain>
        <tissue evidence="1">Leaves</tissue>
    </source>
</reference>
<protein>
    <submittedName>
        <fullName evidence="1">Uncharacterized protein</fullName>
    </submittedName>
</protein>
<keyword evidence="2" id="KW-1185">Reference proteome</keyword>
<accession>A0AAN9NG55</accession>
<comment type="caution">
    <text evidence="1">The sequence shown here is derived from an EMBL/GenBank/DDBJ whole genome shotgun (WGS) entry which is preliminary data.</text>
</comment>
<gene>
    <name evidence="1" type="ORF">VNO80_05531</name>
</gene>
<dbReference type="EMBL" id="JAYMYR010000003">
    <property type="protein sequence ID" value="KAK7372160.1"/>
    <property type="molecule type" value="Genomic_DNA"/>
</dbReference>
<name>A0AAN9NG55_PHACN</name>
<dbReference type="AlphaFoldDB" id="A0AAN9NG55"/>
<dbReference type="Proteomes" id="UP001374584">
    <property type="component" value="Unassembled WGS sequence"/>
</dbReference>
<organism evidence="1 2">
    <name type="scientific">Phaseolus coccineus</name>
    <name type="common">Scarlet runner bean</name>
    <name type="synonym">Phaseolus multiflorus</name>
    <dbReference type="NCBI Taxonomy" id="3886"/>
    <lineage>
        <taxon>Eukaryota</taxon>
        <taxon>Viridiplantae</taxon>
        <taxon>Streptophyta</taxon>
        <taxon>Embryophyta</taxon>
        <taxon>Tracheophyta</taxon>
        <taxon>Spermatophyta</taxon>
        <taxon>Magnoliopsida</taxon>
        <taxon>eudicotyledons</taxon>
        <taxon>Gunneridae</taxon>
        <taxon>Pentapetalae</taxon>
        <taxon>rosids</taxon>
        <taxon>fabids</taxon>
        <taxon>Fabales</taxon>
        <taxon>Fabaceae</taxon>
        <taxon>Papilionoideae</taxon>
        <taxon>50 kb inversion clade</taxon>
        <taxon>NPAAA clade</taxon>
        <taxon>indigoferoid/millettioid clade</taxon>
        <taxon>Phaseoleae</taxon>
        <taxon>Phaseolus</taxon>
    </lineage>
</organism>
<proteinExistence type="predicted"/>
<sequence length="120" mass="12838">MPACLAPGDVRILRALATSAYLAPRRRPHWSLQSPPSNSLTHDASVTSFAPEFLFVLGLFQAKLPLSQRRKANTKVAVAGAALLAKTNKLENEDDSGDCGNGRIEVSASSSSALQFCRLN</sequence>
<evidence type="ECO:0000313" key="2">
    <source>
        <dbReference type="Proteomes" id="UP001374584"/>
    </source>
</evidence>